<gene>
    <name evidence="2" type="ORF">SPIL2461_LOCUS6239</name>
</gene>
<comment type="caution">
    <text evidence="2">The sequence shown here is derived from an EMBL/GenBank/DDBJ whole genome shotgun (WGS) entry which is preliminary data.</text>
</comment>
<keyword evidence="3" id="KW-1185">Reference proteome</keyword>
<sequence>MRREKADSDQRADMLQARLLQVGDNKELCDASDGEGGSTQFDVHEESPEVLVSRPATEGPEEIEYPETEYAMQLRCYALMRPKIGAFGIRSLKMQLQFRHC</sequence>
<feature type="region of interest" description="Disordered" evidence="1">
    <location>
        <begin position="26"/>
        <end position="63"/>
    </location>
</feature>
<organism evidence="2 3">
    <name type="scientific">Symbiodinium pilosum</name>
    <name type="common">Dinoflagellate</name>
    <dbReference type="NCBI Taxonomy" id="2952"/>
    <lineage>
        <taxon>Eukaryota</taxon>
        <taxon>Sar</taxon>
        <taxon>Alveolata</taxon>
        <taxon>Dinophyceae</taxon>
        <taxon>Suessiales</taxon>
        <taxon>Symbiodiniaceae</taxon>
        <taxon>Symbiodinium</taxon>
    </lineage>
</organism>
<evidence type="ECO:0000313" key="3">
    <source>
        <dbReference type="Proteomes" id="UP000649617"/>
    </source>
</evidence>
<dbReference type="AlphaFoldDB" id="A0A812MXH7"/>
<evidence type="ECO:0000313" key="2">
    <source>
        <dbReference type="EMBL" id="CAE7278597.1"/>
    </source>
</evidence>
<dbReference type="EMBL" id="CAJNIZ010009260">
    <property type="protein sequence ID" value="CAE7278597.1"/>
    <property type="molecule type" value="Genomic_DNA"/>
</dbReference>
<name>A0A812MXH7_SYMPI</name>
<protein>
    <submittedName>
        <fullName evidence="2">Uncharacterized protein</fullName>
    </submittedName>
</protein>
<dbReference type="Proteomes" id="UP000649617">
    <property type="component" value="Unassembled WGS sequence"/>
</dbReference>
<proteinExistence type="predicted"/>
<evidence type="ECO:0000256" key="1">
    <source>
        <dbReference type="SAM" id="MobiDB-lite"/>
    </source>
</evidence>
<reference evidence="2" key="1">
    <citation type="submission" date="2021-02" db="EMBL/GenBank/DDBJ databases">
        <authorList>
            <person name="Dougan E. K."/>
            <person name="Rhodes N."/>
            <person name="Thang M."/>
            <person name="Chan C."/>
        </authorList>
    </citation>
    <scope>NUCLEOTIDE SEQUENCE</scope>
</reference>
<accession>A0A812MXH7</accession>